<evidence type="ECO:0000313" key="3">
    <source>
        <dbReference type="Proteomes" id="UP001152599"/>
    </source>
</evidence>
<dbReference type="GO" id="GO:0046820">
    <property type="term" value="F:4-amino-4-deoxychorismate synthase activity"/>
    <property type="evidence" value="ECO:0007669"/>
    <property type="project" value="UniProtKB-EC"/>
</dbReference>
<comment type="caution">
    <text evidence="2">The sequence shown here is derived from an EMBL/GenBank/DDBJ whole genome shotgun (WGS) entry which is preliminary data.</text>
</comment>
<keyword evidence="2" id="KW-0808">Transferase</keyword>
<sequence length="320" mass="36592">MADWVEQLNSYGKQKIPCGFFIDFFGENAEIFPLEDLEENNIWLDFPQFKNSASKTAQKEIQLEADYPKLAEYKPAFDLVQYHLQRGDSYLINLTFATPISLNLDLEEIYHQIQAKYKIKFKKDWLCFSPETFVQIQQNRIATFPMKGTIDANIPNAAEQLLNNIKEKAEHHTIVDLLRNDLSKVAKKVKVDKFMYLDELKTQKGNILQMSSEISGELDANWQNQLGSIMKELLPAGSISGAPKNKTLEIISEAENYDRNYYTGIAGVFDGENLDSCVLIRFIENTENGMLYKSGGGITAMSKLEDEYAELKQKIYVPVH</sequence>
<accession>A0A9X4N377</accession>
<keyword evidence="3" id="KW-1185">Reference proteome</keyword>
<dbReference type="InterPro" id="IPR019999">
    <property type="entry name" value="Anth_synth_I-like"/>
</dbReference>
<dbReference type="EMBL" id="JANCMU010000003">
    <property type="protein sequence ID" value="MDG4946134.1"/>
    <property type="molecule type" value="Genomic_DNA"/>
</dbReference>
<dbReference type="AlphaFoldDB" id="A0A9X4N377"/>
<protein>
    <submittedName>
        <fullName evidence="2">Aminodeoxychorismate synthase component I</fullName>
        <ecNumber evidence="2">2.6.1.85</ecNumber>
    </submittedName>
</protein>
<dbReference type="GO" id="GO:0000162">
    <property type="term" value="P:L-tryptophan biosynthetic process"/>
    <property type="evidence" value="ECO:0007669"/>
    <property type="project" value="TreeGrafter"/>
</dbReference>
<proteinExistence type="predicted"/>
<dbReference type="SUPFAM" id="SSF56322">
    <property type="entry name" value="ADC synthase"/>
    <property type="match status" value="1"/>
</dbReference>
<dbReference type="PANTHER" id="PTHR11236:SF50">
    <property type="entry name" value="AMINODEOXYCHORISMATE SYNTHASE COMPONENT 1"/>
    <property type="match status" value="1"/>
</dbReference>
<evidence type="ECO:0000313" key="2">
    <source>
        <dbReference type="EMBL" id="MDG4946134.1"/>
    </source>
</evidence>
<dbReference type="RefSeq" id="WP_304420625.1">
    <property type="nucleotide sequence ID" value="NZ_JANCMU010000003.1"/>
</dbReference>
<keyword evidence="2" id="KW-0032">Aminotransferase</keyword>
<dbReference type="PRINTS" id="PR00095">
    <property type="entry name" value="ANTSNTHASEI"/>
</dbReference>
<name>A0A9X4N377_9FLAO</name>
<feature type="domain" description="Chorismate-utilising enzyme C-terminal" evidence="1">
    <location>
        <begin position="71"/>
        <end position="314"/>
    </location>
</feature>
<gene>
    <name evidence="2" type="ORF">NMK71_06880</name>
</gene>
<dbReference type="Proteomes" id="UP001152599">
    <property type="component" value="Unassembled WGS sequence"/>
</dbReference>
<organism evidence="2 3">
    <name type="scientific">Profundicola chukchiensis</name>
    <dbReference type="NCBI Taxonomy" id="2961959"/>
    <lineage>
        <taxon>Bacteria</taxon>
        <taxon>Pseudomonadati</taxon>
        <taxon>Bacteroidota</taxon>
        <taxon>Flavobacteriia</taxon>
        <taxon>Flavobacteriales</taxon>
        <taxon>Weeksellaceae</taxon>
        <taxon>Profundicola</taxon>
    </lineage>
</organism>
<dbReference type="EC" id="2.6.1.85" evidence="2"/>
<reference evidence="2" key="1">
    <citation type="submission" date="2022-07" db="EMBL/GenBank/DDBJ databases">
        <title>Description and genome-wide analysis of Profundicola chukchiensis gen. nov., sp. nov., marine bacteria isolated from bottom sediments of the Chukchi Sea.</title>
        <authorList>
            <person name="Romanenko L."/>
            <person name="Otstavnykh N."/>
            <person name="Kurilenko V."/>
            <person name="Eremeev V."/>
            <person name="Velansky P."/>
            <person name="Mikhailov V."/>
            <person name="Isaeva M."/>
        </authorList>
    </citation>
    <scope>NUCLEOTIDE SEQUENCE</scope>
    <source>
        <strain evidence="2">KMM 9713</strain>
    </source>
</reference>
<dbReference type="InterPro" id="IPR005801">
    <property type="entry name" value="ADC_synthase"/>
</dbReference>
<dbReference type="NCBIfam" id="NF005486">
    <property type="entry name" value="PRK07093.1"/>
    <property type="match status" value="1"/>
</dbReference>
<dbReference type="Gene3D" id="3.60.120.10">
    <property type="entry name" value="Anthranilate synthase"/>
    <property type="match status" value="1"/>
</dbReference>
<dbReference type="Pfam" id="PF00425">
    <property type="entry name" value="Chorismate_bind"/>
    <property type="match status" value="1"/>
</dbReference>
<dbReference type="PANTHER" id="PTHR11236">
    <property type="entry name" value="AMINOBENZOATE/ANTHRANILATE SYNTHASE"/>
    <property type="match status" value="1"/>
</dbReference>
<evidence type="ECO:0000259" key="1">
    <source>
        <dbReference type="Pfam" id="PF00425"/>
    </source>
</evidence>
<dbReference type="InterPro" id="IPR015890">
    <property type="entry name" value="Chorismate_C"/>
</dbReference>